<accession>A0A327WHX6</accession>
<gene>
    <name evidence="1" type="ORF">CLV59_10183</name>
</gene>
<organism evidence="1 2">
    <name type="scientific">Chitinophaga dinghuensis</name>
    <dbReference type="NCBI Taxonomy" id="1539050"/>
    <lineage>
        <taxon>Bacteria</taxon>
        <taxon>Pseudomonadati</taxon>
        <taxon>Bacteroidota</taxon>
        <taxon>Chitinophagia</taxon>
        <taxon>Chitinophagales</taxon>
        <taxon>Chitinophagaceae</taxon>
        <taxon>Chitinophaga</taxon>
    </lineage>
</organism>
<dbReference type="AlphaFoldDB" id="A0A327WHX6"/>
<reference evidence="1 2" key="1">
    <citation type="submission" date="2018-06" db="EMBL/GenBank/DDBJ databases">
        <title>Genomic Encyclopedia of Archaeal and Bacterial Type Strains, Phase II (KMG-II): from individual species to whole genera.</title>
        <authorList>
            <person name="Goeker M."/>
        </authorList>
    </citation>
    <scope>NUCLEOTIDE SEQUENCE [LARGE SCALE GENOMIC DNA]</scope>
    <source>
        <strain evidence="1 2">DSM 29821</strain>
    </source>
</reference>
<protein>
    <submittedName>
        <fullName evidence="1">Putative secreted protein (Por secretion system target)</fullName>
    </submittedName>
</protein>
<proteinExistence type="predicted"/>
<evidence type="ECO:0000313" key="2">
    <source>
        <dbReference type="Proteomes" id="UP000249819"/>
    </source>
</evidence>
<dbReference type="NCBIfam" id="TIGR04183">
    <property type="entry name" value="Por_Secre_tail"/>
    <property type="match status" value="1"/>
</dbReference>
<sequence>MTFLLLYCTLLLQAQSGAWLHPGGKMAVYGGDTIAIFGDMTHEGLLLSTPGSVINFYGLHWRNNPGASILDESSDGLSGTGGWFQFIQPGKSNPAIVYQFVSGGYNVSQNAGTVFPNLRLVNSPGLILEDLNDLKISHELDLRRGSIFLNGWNLVVGHQTPGTIRNYSDSNYIITGGRFGNGFLYRSNISPSDGEVVFPIGTRPTSYTPAVVSSADNTSTFRAAVSDSVLSGLTQGSNLLMSTVNRTWQIDALTPNTNANITLVHRLSDEGPAYEANRGSSYVSRFSGANWDTARSNGVPVSPNIYTTGPPNPSAAYNSRSFLLAGPNSFFTSMVAEINSNPGKTVLQFFDAFRSALLPDSIILRWGTVREYFLKGFTIERKTLTAPGFDSIGFMPTRNSNGLSYIPSGYETRDIQDSSVSLLYRLKVTMTDGSFFYSPVRMVRGKTATGDVNVWPNPVRTGTRLHIYYNEALRVKAIVLVDVPGRRVGYLNTAQPPYNRNYYDFDIPTNLSAGTYFLQFIIEDNKIIHTEKVIIINRL</sequence>
<dbReference type="EMBL" id="QLMA01000001">
    <property type="protein sequence ID" value="RAJ87334.1"/>
    <property type="molecule type" value="Genomic_DNA"/>
</dbReference>
<name>A0A327WHX6_9BACT</name>
<evidence type="ECO:0000313" key="1">
    <source>
        <dbReference type="EMBL" id="RAJ87334.1"/>
    </source>
</evidence>
<comment type="caution">
    <text evidence="1">The sequence shown here is derived from an EMBL/GenBank/DDBJ whole genome shotgun (WGS) entry which is preliminary data.</text>
</comment>
<keyword evidence="2" id="KW-1185">Reference proteome</keyword>
<dbReference type="InterPro" id="IPR026444">
    <property type="entry name" value="Secre_tail"/>
</dbReference>
<dbReference type="Proteomes" id="UP000249819">
    <property type="component" value="Unassembled WGS sequence"/>
</dbReference>